<protein>
    <submittedName>
        <fullName evidence="1">Porin family protein</fullName>
    </submittedName>
</protein>
<evidence type="ECO:0000313" key="1">
    <source>
        <dbReference type="EMBL" id="MBK1871168.1"/>
    </source>
</evidence>
<dbReference type="EMBL" id="JAENHL010000008">
    <property type="protein sequence ID" value="MBK1871168.1"/>
    <property type="molecule type" value="Genomic_DNA"/>
</dbReference>
<keyword evidence="2" id="KW-1185">Reference proteome</keyword>
<evidence type="ECO:0000313" key="2">
    <source>
        <dbReference type="Proteomes" id="UP000616151"/>
    </source>
</evidence>
<sequence>MKTIKALGCAGLLICTTLVAPSVKAADLTETEPSWTGPYIGVNIGYGWDEGEADFSPYLTDPTIEGLPEALQAVVDAGSFPKDLSPGADGILGGGQVGYNWQLSSDWVVGIEADLQASDIDGSKSERRSPMFFDETETSAGKQVDWFGTLRARAGYLVNPQWLLFVTGGLAYGKTSLSFKETDISQGCTAFNICADDDSSGVKVGWTVGAGAELMLAQDWSLKAEYLYIDLGERSFNAETTVPEVPVDFDVSADFHEHIARFGLNYHFF</sequence>
<proteinExistence type="predicted"/>
<reference evidence="1" key="1">
    <citation type="submission" date="2021-01" db="EMBL/GenBank/DDBJ databases">
        <authorList>
            <person name="Sun Q."/>
        </authorList>
    </citation>
    <scope>NUCLEOTIDE SEQUENCE</scope>
    <source>
        <strain evidence="1">YIM B02566</strain>
    </source>
</reference>
<accession>A0ACC5RET6</accession>
<dbReference type="Proteomes" id="UP000616151">
    <property type="component" value="Unassembled WGS sequence"/>
</dbReference>
<comment type="caution">
    <text evidence="1">The sequence shown here is derived from an EMBL/GenBank/DDBJ whole genome shotgun (WGS) entry which is preliminary data.</text>
</comment>
<gene>
    <name evidence="1" type="ORF">JHL16_32680</name>
</gene>
<name>A0ACC5RET6_9HYPH</name>
<organism evidence="1 2">
    <name type="scientific">Taklimakanibacter albus</name>
    <dbReference type="NCBI Taxonomy" id="2800327"/>
    <lineage>
        <taxon>Bacteria</taxon>
        <taxon>Pseudomonadati</taxon>
        <taxon>Pseudomonadota</taxon>
        <taxon>Alphaproteobacteria</taxon>
        <taxon>Hyphomicrobiales</taxon>
        <taxon>Aestuariivirgaceae</taxon>
        <taxon>Taklimakanibacter</taxon>
    </lineage>
</organism>